<dbReference type="EMBL" id="JARKIB010000160">
    <property type="protein sequence ID" value="KAJ7730328.1"/>
    <property type="molecule type" value="Genomic_DNA"/>
</dbReference>
<sequence>MSSTSWFLAEYLLDVCLGKINAYLTFSPPESSNRGPSESAAGPPSATTATPSNAILQFGAFVLFCGRSRVGGNSVNGDNALLRMILTVCVDVLSPSKFRIVQLVLGGNYLCPRTAPHNTFPAPRFRTSFFGHNGLIVRVPPAPLDRMSLSTAIQFNQLSVRKTWSGFSFLTQVSFHASQFRDGERGNCRSPNNALLVVLRMIHRSIILRRTAMRRTRFGAVGAEYIFSFVFIRARRDAAQSVLRLSPLAQRPEFE</sequence>
<evidence type="ECO:0000313" key="2">
    <source>
        <dbReference type="EMBL" id="KAJ7730328.1"/>
    </source>
</evidence>
<accession>A0AAD7HYN8</accession>
<organism evidence="2 3">
    <name type="scientific">Mycena metata</name>
    <dbReference type="NCBI Taxonomy" id="1033252"/>
    <lineage>
        <taxon>Eukaryota</taxon>
        <taxon>Fungi</taxon>
        <taxon>Dikarya</taxon>
        <taxon>Basidiomycota</taxon>
        <taxon>Agaricomycotina</taxon>
        <taxon>Agaricomycetes</taxon>
        <taxon>Agaricomycetidae</taxon>
        <taxon>Agaricales</taxon>
        <taxon>Marasmiineae</taxon>
        <taxon>Mycenaceae</taxon>
        <taxon>Mycena</taxon>
    </lineage>
</organism>
<feature type="compositionally biased region" description="Low complexity" evidence="1">
    <location>
        <begin position="35"/>
        <end position="48"/>
    </location>
</feature>
<gene>
    <name evidence="2" type="ORF">B0H16DRAFT_1893628</name>
</gene>
<proteinExistence type="predicted"/>
<feature type="region of interest" description="Disordered" evidence="1">
    <location>
        <begin position="29"/>
        <end position="48"/>
    </location>
</feature>
<dbReference type="AlphaFoldDB" id="A0AAD7HYN8"/>
<evidence type="ECO:0000256" key="1">
    <source>
        <dbReference type="SAM" id="MobiDB-lite"/>
    </source>
</evidence>
<name>A0AAD7HYN8_9AGAR</name>
<reference evidence="2" key="1">
    <citation type="submission" date="2023-03" db="EMBL/GenBank/DDBJ databases">
        <title>Massive genome expansion in bonnet fungi (Mycena s.s.) driven by repeated elements and novel gene families across ecological guilds.</title>
        <authorList>
            <consortium name="Lawrence Berkeley National Laboratory"/>
            <person name="Harder C.B."/>
            <person name="Miyauchi S."/>
            <person name="Viragh M."/>
            <person name="Kuo A."/>
            <person name="Thoen E."/>
            <person name="Andreopoulos B."/>
            <person name="Lu D."/>
            <person name="Skrede I."/>
            <person name="Drula E."/>
            <person name="Henrissat B."/>
            <person name="Morin E."/>
            <person name="Kohler A."/>
            <person name="Barry K."/>
            <person name="LaButti K."/>
            <person name="Morin E."/>
            <person name="Salamov A."/>
            <person name="Lipzen A."/>
            <person name="Mereny Z."/>
            <person name="Hegedus B."/>
            <person name="Baldrian P."/>
            <person name="Stursova M."/>
            <person name="Weitz H."/>
            <person name="Taylor A."/>
            <person name="Grigoriev I.V."/>
            <person name="Nagy L.G."/>
            <person name="Martin F."/>
            <person name="Kauserud H."/>
        </authorList>
    </citation>
    <scope>NUCLEOTIDE SEQUENCE</scope>
    <source>
        <strain evidence="2">CBHHK182m</strain>
    </source>
</reference>
<evidence type="ECO:0000313" key="3">
    <source>
        <dbReference type="Proteomes" id="UP001215598"/>
    </source>
</evidence>
<comment type="caution">
    <text evidence="2">The sequence shown here is derived from an EMBL/GenBank/DDBJ whole genome shotgun (WGS) entry which is preliminary data.</text>
</comment>
<protein>
    <submittedName>
        <fullName evidence="2">Uncharacterized protein</fullName>
    </submittedName>
</protein>
<keyword evidence="3" id="KW-1185">Reference proteome</keyword>
<dbReference type="Proteomes" id="UP001215598">
    <property type="component" value="Unassembled WGS sequence"/>
</dbReference>